<sequence length="158" mass="16709">MKLSCGSVPMCCGGGGDSWCLGSGACVRYLCPGWGWPSEEIHVRFIGGGGLMVLESEVIGSWDYFILWRLWLVGLFGPYRPLFCTWPPPQMRMGVVGDWGPGLGLSQAQASPDQVQALGRSACLHPGKEGDHLLGPGAGCPYGVLAPGPGGIEYVWGV</sequence>
<organism evidence="1 2">
    <name type="scientific">Goodea atripinnis</name>
    <dbReference type="NCBI Taxonomy" id="208336"/>
    <lineage>
        <taxon>Eukaryota</taxon>
        <taxon>Metazoa</taxon>
        <taxon>Chordata</taxon>
        <taxon>Craniata</taxon>
        <taxon>Vertebrata</taxon>
        <taxon>Euteleostomi</taxon>
        <taxon>Actinopterygii</taxon>
        <taxon>Neopterygii</taxon>
        <taxon>Teleostei</taxon>
        <taxon>Neoteleostei</taxon>
        <taxon>Acanthomorphata</taxon>
        <taxon>Ovalentaria</taxon>
        <taxon>Atherinomorphae</taxon>
        <taxon>Cyprinodontiformes</taxon>
        <taxon>Goodeidae</taxon>
        <taxon>Goodea</taxon>
    </lineage>
</organism>
<dbReference type="EMBL" id="JAHRIO010013334">
    <property type="protein sequence ID" value="MEQ2163089.1"/>
    <property type="molecule type" value="Genomic_DNA"/>
</dbReference>
<name>A0ABV0MVD2_9TELE</name>
<accession>A0ABV0MVD2</accession>
<reference evidence="1 2" key="1">
    <citation type="submission" date="2021-06" db="EMBL/GenBank/DDBJ databases">
        <authorList>
            <person name="Palmer J.M."/>
        </authorList>
    </citation>
    <scope>NUCLEOTIDE SEQUENCE [LARGE SCALE GENOMIC DNA]</scope>
    <source>
        <strain evidence="1 2">GA_2019</strain>
        <tissue evidence="1">Muscle</tissue>
    </source>
</reference>
<protein>
    <submittedName>
        <fullName evidence="1">Uncharacterized protein</fullName>
    </submittedName>
</protein>
<evidence type="ECO:0000313" key="2">
    <source>
        <dbReference type="Proteomes" id="UP001476798"/>
    </source>
</evidence>
<keyword evidence="2" id="KW-1185">Reference proteome</keyword>
<evidence type="ECO:0000313" key="1">
    <source>
        <dbReference type="EMBL" id="MEQ2163089.1"/>
    </source>
</evidence>
<dbReference type="Proteomes" id="UP001476798">
    <property type="component" value="Unassembled WGS sequence"/>
</dbReference>
<gene>
    <name evidence="1" type="ORF">GOODEAATRI_026649</name>
</gene>
<comment type="caution">
    <text evidence="1">The sequence shown here is derived from an EMBL/GenBank/DDBJ whole genome shotgun (WGS) entry which is preliminary data.</text>
</comment>
<proteinExistence type="predicted"/>